<gene>
    <name evidence="4" type="ORF">DGYR_LOCUS12132</name>
</gene>
<dbReference type="InterPro" id="IPR050486">
    <property type="entry name" value="Mannose-1P_guanyltransferase"/>
</dbReference>
<organism evidence="4 5">
    <name type="scientific">Dimorphilus gyrociliatus</name>
    <dbReference type="NCBI Taxonomy" id="2664684"/>
    <lineage>
        <taxon>Eukaryota</taxon>
        <taxon>Metazoa</taxon>
        <taxon>Spiralia</taxon>
        <taxon>Lophotrochozoa</taxon>
        <taxon>Annelida</taxon>
        <taxon>Polychaeta</taxon>
        <taxon>Polychaeta incertae sedis</taxon>
        <taxon>Dinophilidae</taxon>
        <taxon>Dimorphilus</taxon>
    </lineage>
</organism>
<dbReference type="AlphaFoldDB" id="A0A7I8W910"/>
<evidence type="ECO:0000259" key="2">
    <source>
        <dbReference type="Pfam" id="PF00483"/>
    </source>
</evidence>
<dbReference type="Proteomes" id="UP000549394">
    <property type="component" value="Unassembled WGS sequence"/>
</dbReference>
<keyword evidence="5" id="KW-1185">Reference proteome</keyword>
<dbReference type="Gene3D" id="2.160.10.10">
    <property type="entry name" value="Hexapeptide repeat proteins"/>
    <property type="match status" value="1"/>
</dbReference>
<dbReference type="OrthoDB" id="285674at2759"/>
<dbReference type="CDD" id="cd06428">
    <property type="entry name" value="M1P_guanylylT_A_like_N"/>
    <property type="match status" value="1"/>
</dbReference>
<dbReference type="Gene3D" id="3.90.550.10">
    <property type="entry name" value="Spore Coat Polysaccharide Biosynthesis Protein SpsA, Chain A"/>
    <property type="match status" value="1"/>
</dbReference>
<dbReference type="InterPro" id="IPR029044">
    <property type="entry name" value="Nucleotide-diphossugar_trans"/>
</dbReference>
<comment type="similarity">
    <text evidence="1">Belongs to the transferase hexapeptide repeat family.</text>
</comment>
<sequence length="430" mass="47683">MTNTRMVKAVVLIGGPQKGTRFRPLSMDILKPLFPVAGFPMIYHHIDAARKIKGLREILLIGSYQQSDALHRFIMEVQHEFRILIRYLQEYAPLGTGGALYHFRDQILAGNPEVFFVMNCDVCCDFPLAEMLEFHKSRGPGVHHTILGTNATRQQSLNYGCIVEDSETHRVRHYVEKPETFVSTTINCGVYIFSPDIFNCIAKQLENSKEAINFDLTSTEQNPNIVKLDDAIAKMTTEKDSNGIIHVYHTIKFWSQIKSAGAAVFANRHYLSIYHRTHPERLAKLGPNQPNIIGDVFIHATARVDPTATLGPNVTIGSGVTIGAGVRVRETLILDGAIVGDHACILYTIIGPRATIGQWTRIEGTANDPNPNKPFAKLDVCGAFSNDGRLQPSITVIGSSVFVPSEVVILNSIVLPNKELRGSFKNQIIL</sequence>
<dbReference type="InterPro" id="IPR056729">
    <property type="entry name" value="GMPPB_C"/>
</dbReference>
<evidence type="ECO:0000256" key="1">
    <source>
        <dbReference type="ARBA" id="ARBA00007274"/>
    </source>
</evidence>
<protein>
    <submittedName>
        <fullName evidence="4">DgyrCDS12886</fullName>
    </submittedName>
</protein>
<feature type="domain" description="Nucleotidyl transferase" evidence="2">
    <location>
        <begin position="8"/>
        <end position="211"/>
    </location>
</feature>
<evidence type="ECO:0000313" key="4">
    <source>
        <dbReference type="EMBL" id="CAD5124617.1"/>
    </source>
</evidence>
<evidence type="ECO:0000259" key="3">
    <source>
        <dbReference type="Pfam" id="PF25087"/>
    </source>
</evidence>
<dbReference type="SUPFAM" id="SSF53448">
    <property type="entry name" value="Nucleotide-diphospho-sugar transferases"/>
    <property type="match status" value="1"/>
</dbReference>
<dbReference type="EMBL" id="CAJFCJ010000022">
    <property type="protein sequence ID" value="CAD5124617.1"/>
    <property type="molecule type" value="Genomic_DNA"/>
</dbReference>
<dbReference type="Pfam" id="PF25087">
    <property type="entry name" value="GMPPB_C"/>
    <property type="match status" value="1"/>
</dbReference>
<dbReference type="PANTHER" id="PTHR22572">
    <property type="entry name" value="SUGAR-1-PHOSPHATE GUANYL TRANSFERASE"/>
    <property type="match status" value="1"/>
</dbReference>
<dbReference type="InterPro" id="IPR005835">
    <property type="entry name" value="NTP_transferase_dom"/>
</dbReference>
<feature type="domain" description="Mannose-1-phosphate guanyltransferase C-terminal" evidence="3">
    <location>
        <begin position="292"/>
        <end position="429"/>
    </location>
</feature>
<proteinExistence type="inferred from homology"/>
<name>A0A7I8W910_9ANNE</name>
<evidence type="ECO:0000313" key="5">
    <source>
        <dbReference type="Proteomes" id="UP000549394"/>
    </source>
</evidence>
<accession>A0A7I8W910</accession>
<dbReference type="Pfam" id="PF00483">
    <property type="entry name" value="NTP_transferase"/>
    <property type="match status" value="1"/>
</dbReference>
<reference evidence="4 5" key="1">
    <citation type="submission" date="2020-08" db="EMBL/GenBank/DDBJ databases">
        <authorList>
            <person name="Hejnol A."/>
        </authorList>
    </citation>
    <scope>NUCLEOTIDE SEQUENCE [LARGE SCALE GENOMIC DNA]</scope>
</reference>
<comment type="caution">
    <text evidence="4">The sequence shown here is derived from an EMBL/GenBank/DDBJ whole genome shotgun (WGS) entry which is preliminary data.</text>
</comment>